<evidence type="ECO:0000313" key="1">
    <source>
        <dbReference type="EMBL" id="KPU61817.1"/>
    </source>
</evidence>
<gene>
    <name evidence="1" type="ORF">AN403_5819</name>
</gene>
<accession>A0A0N8NY25</accession>
<proteinExistence type="predicted"/>
<dbReference type="Proteomes" id="UP000050349">
    <property type="component" value="Unassembled WGS sequence"/>
</dbReference>
<organism evidence="1 2">
    <name type="scientific">Pseudomonas fluorescens</name>
    <dbReference type="NCBI Taxonomy" id="294"/>
    <lineage>
        <taxon>Bacteria</taxon>
        <taxon>Pseudomonadati</taxon>
        <taxon>Pseudomonadota</taxon>
        <taxon>Gammaproteobacteria</taxon>
        <taxon>Pseudomonadales</taxon>
        <taxon>Pseudomonadaceae</taxon>
        <taxon>Pseudomonas</taxon>
    </lineage>
</organism>
<dbReference type="AlphaFoldDB" id="A0A0N8NY25"/>
<evidence type="ECO:0000313" key="2">
    <source>
        <dbReference type="Proteomes" id="UP000050349"/>
    </source>
</evidence>
<reference evidence="1 2" key="1">
    <citation type="submission" date="2015-09" db="EMBL/GenBank/DDBJ databases">
        <authorList>
            <consortium name="Swine Surveillance"/>
        </authorList>
    </citation>
    <scope>NUCLEOTIDE SEQUENCE [LARGE SCALE GENOMIC DNA]</scope>
    <source>
        <strain evidence="1 2">S613</strain>
    </source>
</reference>
<name>A0A0N8NY25_PSEFL</name>
<comment type="caution">
    <text evidence="1">The sequence shown here is derived from an EMBL/GenBank/DDBJ whole genome shotgun (WGS) entry which is preliminary data.</text>
</comment>
<dbReference type="EMBL" id="LJXB01000045">
    <property type="protein sequence ID" value="KPU61817.1"/>
    <property type="molecule type" value="Genomic_DNA"/>
</dbReference>
<protein>
    <submittedName>
        <fullName evidence="1">Uncharacterized protein</fullName>
    </submittedName>
</protein>
<sequence>MQVAPVAVGRLETETADDSLRLQPRIQSHAALGRDFSIAGIKEVAIQLEGWVIQFKGGGTGVLQADDVGILCLQPTEQTTLDCSLNTIDVHTDDPHKWPQKSRACMIHGVKLIS</sequence>